<dbReference type="PANTHER" id="PTHR37953:SF1">
    <property type="entry name" value="UPF0127 PROTEIN MJ1496"/>
    <property type="match status" value="1"/>
</dbReference>
<dbReference type="InterPro" id="IPR003795">
    <property type="entry name" value="DUF192"/>
</dbReference>
<organism evidence="2 3">
    <name type="scientific">Thalassobaculum fulvum</name>
    <dbReference type="NCBI Taxonomy" id="1633335"/>
    <lineage>
        <taxon>Bacteria</taxon>
        <taxon>Pseudomonadati</taxon>
        <taxon>Pseudomonadota</taxon>
        <taxon>Alphaproteobacteria</taxon>
        <taxon>Rhodospirillales</taxon>
        <taxon>Thalassobaculaceae</taxon>
        <taxon>Thalassobaculum</taxon>
    </lineage>
</organism>
<feature type="chain" id="PRO_5037426116" description="DUF192 domain-containing protein" evidence="1">
    <location>
        <begin position="18"/>
        <end position="144"/>
    </location>
</feature>
<evidence type="ECO:0000313" key="3">
    <source>
        <dbReference type="Proteomes" id="UP000630353"/>
    </source>
</evidence>
<evidence type="ECO:0000256" key="1">
    <source>
        <dbReference type="SAM" id="SignalP"/>
    </source>
</evidence>
<dbReference type="InterPro" id="IPR038695">
    <property type="entry name" value="Saro_0823-like_sf"/>
</dbReference>
<protein>
    <recommendedName>
        <fullName evidence="4">DUF192 domain-containing protein</fullName>
    </recommendedName>
</protein>
<dbReference type="Proteomes" id="UP000630353">
    <property type="component" value="Unassembled WGS sequence"/>
</dbReference>
<dbReference type="Gene3D" id="2.60.120.1140">
    <property type="entry name" value="Protein of unknown function DUF192"/>
    <property type="match status" value="1"/>
</dbReference>
<dbReference type="EMBL" id="BMZS01000004">
    <property type="protein sequence ID" value="GHD48443.1"/>
    <property type="molecule type" value="Genomic_DNA"/>
</dbReference>
<evidence type="ECO:0000313" key="2">
    <source>
        <dbReference type="EMBL" id="GHD48443.1"/>
    </source>
</evidence>
<evidence type="ECO:0008006" key="4">
    <source>
        <dbReference type="Google" id="ProtNLM"/>
    </source>
</evidence>
<keyword evidence="1" id="KW-0732">Signal</keyword>
<keyword evidence="3" id="KW-1185">Reference proteome</keyword>
<accession>A0A919CPP5</accession>
<gene>
    <name evidence="2" type="ORF">GCM10017083_19550</name>
</gene>
<dbReference type="PANTHER" id="PTHR37953">
    <property type="entry name" value="UPF0127 PROTEIN MJ1496"/>
    <property type="match status" value="1"/>
</dbReference>
<reference evidence="2" key="1">
    <citation type="journal article" date="2014" name="Int. J. Syst. Evol. Microbiol.">
        <title>Complete genome sequence of Corynebacterium casei LMG S-19264T (=DSM 44701T), isolated from a smear-ripened cheese.</title>
        <authorList>
            <consortium name="US DOE Joint Genome Institute (JGI-PGF)"/>
            <person name="Walter F."/>
            <person name="Albersmeier A."/>
            <person name="Kalinowski J."/>
            <person name="Ruckert C."/>
        </authorList>
    </citation>
    <scope>NUCLEOTIDE SEQUENCE</scope>
    <source>
        <strain evidence="2">KCTC 42651</strain>
    </source>
</reference>
<proteinExistence type="predicted"/>
<reference evidence="2" key="2">
    <citation type="submission" date="2020-09" db="EMBL/GenBank/DDBJ databases">
        <authorList>
            <person name="Sun Q."/>
            <person name="Kim S."/>
        </authorList>
    </citation>
    <scope>NUCLEOTIDE SEQUENCE</scope>
    <source>
        <strain evidence="2">KCTC 42651</strain>
    </source>
</reference>
<name>A0A919CPP5_9PROT</name>
<feature type="signal peptide" evidence="1">
    <location>
        <begin position="1"/>
        <end position="17"/>
    </location>
</feature>
<dbReference type="Pfam" id="PF02643">
    <property type="entry name" value="DUF192"/>
    <property type="match status" value="1"/>
</dbReference>
<sequence length="144" mass="15734">MLYVVLSLLAWTAAAAAQERVPLTVETAAGVRHEFQVEIAATEAERNRGLMYRQELAPDHGMLFVFARPTRVTMWMKNTPLPLDMLFIGNDGRIVDLHERAVPYSLDTIAAGRRARYVLEVNGGTVERLGLAVGDRVTGAGVGG</sequence>
<comment type="caution">
    <text evidence="2">The sequence shown here is derived from an EMBL/GenBank/DDBJ whole genome shotgun (WGS) entry which is preliminary data.</text>
</comment>
<dbReference type="AlphaFoldDB" id="A0A919CPP5"/>